<dbReference type="RefSeq" id="XP_009531833.1">
    <property type="nucleotide sequence ID" value="XM_009533538.1"/>
</dbReference>
<reference evidence="3 4" key="1">
    <citation type="journal article" date="2006" name="Science">
        <title>Phytophthora genome sequences uncover evolutionary origins and mechanisms of pathogenesis.</title>
        <authorList>
            <person name="Tyler B.M."/>
            <person name="Tripathy S."/>
            <person name="Zhang X."/>
            <person name="Dehal P."/>
            <person name="Jiang R.H."/>
            <person name="Aerts A."/>
            <person name="Arredondo F.D."/>
            <person name="Baxter L."/>
            <person name="Bensasson D."/>
            <person name="Beynon J.L."/>
            <person name="Chapman J."/>
            <person name="Damasceno C.M."/>
            <person name="Dorrance A.E."/>
            <person name="Dou D."/>
            <person name="Dickerman A.W."/>
            <person name="Dubchak I.L."/>
            <person name="Garbelotto M."/>
            <person name="Gijzen M."/>
            <person name="Gordon S.G."/>
            <person name="Govers F."/>
            <person name="Grunwald N.J."/>
            <person name="Huang W."/>
            <person name="Ivors K.L."/>
            <person name="Jones R.W."/>
            <person name="Kamoun S."/>
            <person name="Krampis K."/>
            <person name="Lamour K.H."/>
            <person name="Lee M.K."/>
            <person name="McDonald W.H."/>
            <person name="Medina M."/>
            <person name="Meijer H.J."/>
            <person name="Nordberg E.K."/>
            <person name="Maclean D.J."/>
            <person name="Ospina-Giraldo M.D."/>
            <person name="Morris P.F."/>
            <person name="Phuntumart V."/>
            <person name="Putnam N.H."/>
            <person name="Rash S."/>
            <person name="Rose J.K."/>
            <person name="Sakihama Y."/>
            <person name="Salamov A.A."/>
            <person name="Savidor A."/>
            <person name="Scheuring C.F."/>
            <person name="Smith B.M."/>
            <person name="Sobral B.W."/>
            <person name="Terry A."/>
            <person name="Torto-Alalibo T.A."/>
            <person name="Win J."/>
            <person name="Xu Z."/>
            <person name="Zhang H."/>
            <person name="Grigoriev I.V."/>
            <person name="Rokhsar D.S."/>
            <person name="Boore J.L."/>
        </authorList>
    </citation>
    <scope>NUCLEOTIDE SEQUENCE [LARGE SCALE GENOMIC DNA]</scope>
    <source>
        <strain evidence="3 4">P6497</strain>
    </source>
</reference>
<accession>G4ZVN5</accession>
<keyword evidence="2" id="KW-0732">Signal</keyword>
<name>G4ZVN5_PHYSP</name>
<evidence type="ECO:0000256" key="1">
    <source>
        <dbReference type="SAM" id="MobiDB-lite"/>
    </source>
</evidence>
<evidence type="ECO:0000256" key="2">
    <source>
        <dbReference type="SAM" id="SignalP"/>
    </source>
</evidence>
<dbReference type="KEGG" id="psoj:PHYSODRAFT_286788"/>
<evidence type="ECO:0008006" key="5">
    <source>
        <dbReference type="Google" id="ProtNLM"/>
    </source>
</evidence>
<feature type="region of interest" description="Disordered" evidence="1">
    <location>
        <begin position="69"/>
        <end position="150"/>
    </location>
</feature>
<organism evidence="3 4">
    <name type="scientific">Phytophthora sojae (strain P6497)</name>
    <name type="common">Soybean stem and root rot agent</name>
    <name type="synonym">Phytophthora megasperma f. sp. glycines</name>
    <dbReference type="NCBI Taxonomy" id="1094619"/>
    <lineage>
        <taxon>Eukaryota</taxon>
        <taxon>Sar</taxon>
        <taxon>Stramenopiles</taxon>
        <taxon>Oomycota</taxon>
        <taxon>Peronosporomycetes</taxon>
        <taxon>Peronosporales</taxon>
        <taxon>Peronosporaceae</taxon>
        <taxon>Phytophthora</taxon>
    </lineage>
</organism>
<keyword evidence="4" id="KW-1185">Reference proteome</keyword>
<gene>
    <name evidence="3" type="ORF">PHYSODRAFT_286788</name>
</gene>
<feature type="compositionally biased region" description="Basic and acidic residues" evidence="1">
    <location>
        <begin position="132"/>
        <end position="147"/>
    </location>
</feature>
<feature type="chain" id="PRO_5003472617" description="BHLH domain-containing protein" evidence="2">
    <location>
        <begin position="28"/>
        <end position="279"/>
    </location>
</feature>
<dbReference type="OMA" id="CFLKHIS"/>
<dbReference type="InParanoid" id="G4ZVN5"/>
<dbReference type="SMR" id="G4ZVN5"/>
<dbReference type="Proteomes" id="UP000002640">
    <property type="component" value="Unassembled WGS sequence"/>
</dbReference>
<evidence type="ECO:0000313" key="4">
    <source>
        <dbReference type="Proteomes" id="UP000002640"/>
    </source>
</evidence>
<dbReference type="AlphaFoldDB" id="G4ZVN5"/>
<feature type="signal peptide" evidence="2">
    <location>
        <begin position="1"/>
        <end position="27"/>
    </location>
</feature>
<feature type="compositionally biased region" description="Low complexity" evidence="1">
    <location>
        <begin position="83"/>
        <end position="94"/>
    </location>
</feature>
<sequence length="279" mass="30744">MPVGGPATVGQALLVWLFSWPHSPICAQPPSTMAVVADHELTAVCQFLNELSLDEIYRLDLATCDDAAPASDDSVCSDDETDSSSSTVTGVTTDEGSDVEDPPRSVALASSRKRAAGQPSATESPTKKKRVPKSELQRARQRVYDKKSRSKKQLSHKALCETFVPALELFVELMAKRVGQTEVVLRLLRLADESEGVSAPPPAHFQQWSVNERAIKLSNEWLLKWSENRSTETGKFFMRGQAKEIELEMERLAAVGEQLASVQAELRWRLGGPTLTFTF</sequence>
<dbReference type="GeneID" id="20640470"/>
<proteinExistence type="predicted"/>
<evidence type="ECO:0000313" key="3">
    <source>
        <dbReference type="EMBL" id="EGZ11500.1"/>
    </source>
</evidence>
<protein>
    <recommendedName>
        <fullName evidence="5">BHLH domain-containing protein</fullName>
    </recommendedName>
</protein>
<dbReference type="EMBL" id="JH159157">
    <property type="protein sequence ID" value="EGZ11500.1"/>
    <property type="molecule type" value="Genomic_DNA"/>
</dbReference>